<reference evidence="3 4" key="1">
    <citation type="submission" date="2017-12" db="EMBL/GenBank/DDBJ databases">
        <title>Confluentibacter flavum sp. nov., isolated from the saline lake.</title>
        <authorList>
            <person name="Yu L."/>
        </authorList>
    </citation>
    <scope>NUCLEOTIDE SEQUENCE [LARGE SCALE GENOMIC DNA]</scope>
    <source>
        <strain evidence="3 4">3B</strain>
    </source>
</reference>
<dbReference type="InterPro" id="IPR052369">
    <property type="entry name" value="UG_Glycosaminoglycan_Hydrolase"/>
</dbReference>
<evidence type="ECO:0000256" key="1">
    <source>
        <dbReference type="ARBA" id="ARBA00022801"/>
    </source>
</evidence>
<dbReference type="EMBL" id="PJEO01000050">
    <property type="protein sequence ID" value="PKQ44435.1"/>
    <property type="molecule type" value="Genomic_DNA"/>
</dbReference>
<dbReference type="PANTHER" id="PTHR36845">
    <property type="entry name" value="HYDROLASE, PUTATIVE (AFU_ORTHOLOGUE AFUA_7G05090)-RELATED"/>
    <property type="match status" value="1"/>
</dbReference>
<dbReference type="SUPFAM" id="SSF48208">
    <property type="entry name" value="Six-hairpin glycosidases"/>
    <property type="match status" value="1"/>
</dbReference>
<organism evidence="3 4">
    <name type="scientific">Confluentibacter flavum</name>
    <dbReference type="NCBI Taxonomy" id="1909700"/>
    <lineage>
        <taxon>Bacteria</taxon>
        <taxon>Pseudomonadati</taxon>
        <taxon>Bacteroidota</taxon>
        <taxon>Flavobacteriia</taxon>
        <taxon>Flavobacteriales</taxon>
        <taxon>Flavobacteriaceae</taxon>
        <taxon>Confluentibacter</taxon>
    </lineage>
</organism>
<name>A0A2N3HHI8_9FLAO</name>
<keyword evidence="1 3" id="KW-0378">Hydrolase</keyword>
<dbReference type="GO" id="GO:0000272">
    <property type="term" value="P:polysaccharide catabolic process"/>
    <property type="evidence" value="ECO:0007669"/>
    <property type="project" value="TreeGrafter"/>
</dbReference>
<dbReference type="AlphaFoldDB" id="A0A2N3HHI8"/>
<gene>
    <name evidence="3" type="ORF">CSW08_13570</name>
</gene>
<dbReference type="OrthoDB" id="428577at2"/>
<keyword evidence="4" id="KW-1185">Reference proteome</keyword>
<dbReference type="InterPro" id="IPR012341">
    <property type="entry name" value="6hp_glycosidase-like_sf"/>
</dbReference>
<dbReference type="Gene3D" id="1.50.10.10">
    <property type="match status" value="1"/>
</dbReference>
<comment type="similarity">
    <text evidence="2">Belongs to the glycosyl hydrolase 88 family.</text>
</comment>
<dbReference type="InterPro" id="IPR008928">
    <property type="entry name" value="6-hairpin_glycosidase_sf"/>
</dbReference>
<comment type="caution">
    <text evidence="3">The sequence shown here is derived from an EMBL/GenBank/DDBJ whole genome shotgun (WGS) entry which is preliminary data.</text>
</comment>
<evidence type="ECO:0000256" key="2">
    <source>
        <dbReference type="ARBA" id="ARBA00038358"/>
    </source>
</evidence>
<dbReference type="RefSeq" id="WP_106660411.1">
    <property type="nucleotide sequence ID" value="NZ_PJEO01000050.1"/>
</dbReference>
<protein>
    <submittedName>
        <fullName evidence="3">Glucuronyl hydrolase</fullName>
    </submittedName>
</protein>
<dbReference type="PANTHER" id="PTHR36845:SF1">
    <property type="entry name" value="HYDROLASE, PUTATIVE (AFU_ORTHOLOGUE AFUA_7G05090)-RELATED"/>
    <property type="match status" value="1"/>
</dbReference>
<sequence length="399" mass="45476">MNLTTIQYTMFLLFIYLITSAMSCKGPQIGAEGLTLIPNMEVQLDTLQKNIGHAKERLKFTPRTFTKGEVELVDIYDWCSGFYPGTLWNMYGLTKDPKWKDRAYFYTEKLDSIKYHTGTHDLGFIMECSYGTALNYIKSGKYENVIVSTASSLATRFNPKVGAIKSWDWSTKWNFPVIIDNMINLEILFHATRISRDSSYYKIAVSHADTTLKNHFRNDNSSYHVVDYDPTTGSVLQKNTHQGYSDESSWARGQAWGLYGYTMCYRETKDPKYLEQAIKIASFISEHPELPKDKIPYWDYDVDKKENTPKDASAGAITASALYELATFVDQSLKKKYTNLADQIIKNLSSPKYLASKGENGGFLLKHSTGHLPGNSEIDVPLNYADYYFLEALLRKGPE</sequence>
<evidence type="ECO:0000313" key="3">
    <source>
        <dbReference type="EMBL" id="PKQ44435.1"/>
    </source>
</evidence>
<accession>A0A2N3HHI8</accession>
<proteinExistence type="inferred from homology"/>
<dbReference type="Proteomes" id="UP000233435">
    <property type="component" value="Unassembled WGS sequence"/>
</dbReference>
<dbReference type="GO" id="GO:0052757">
    <property type="term" value="F:chondroitin hydrolase activity"/>
    <property type="evidence" value="ECO:0007669"/>
    <property type="project" value="TreeGrafter"/>
</dbReference>
<evidence type="ECO:0000313" key="4">
    <source>
        <dbReference type="Proteomes" id="UP000233435"/>
    </source>
</evidence>